<sequence>MNPATPSLTTPPQSTLDQWRKNFLDLNSQKLASAREQLSPRQQAVLDALPVLLHCNGSRLPGYVAPDTPCGIVGFTPTLEHHSAVHQFARGVQIPRDPGPRVIEGIYLMGSLGSIAQSRNSDLDVWLCHDELLTDVQIEALQEKCTRIEKWADGLGTEVHFFLMNLRDFRDGQSRSADGEDCGSSQHLLLLDEFYRSALWVAGKMPRWWLIPEEYEYRADSYWAELTAQHKIDVSDWLDVGSLPTIPAGEFVGAGLWQLNKGLSNPYKSLLKILLNREYASAYPTIRPLAWDFRKQVQQGDADLLNTDAYLLMLKRLESHLNDDEAELRELIRRAFYFKTGVCLTQLTGNQRQQRRVQALEAQINEWGWTYTHLDELDRRQSWPARKVMNERNALVTQMLNGYRALAGFSEQHAESLHIKEQDLRVLGNQLFAAFRAEPGKIIDINPHIRSDMEEEKLTLNLREGIWQLIPGNWKPGDESGVLMQTPSLIETLLFARRNGLLTSHSQVALYPTHNPVTQYELRSLLQDIMDIPMPTKKHCNFDQDQQPVRWHLFVNPGVNPQQSLSRRGMQKISNRDDALGFSSARENLVQSIELLTISNWGEWQVSYYAGDATVHDALLQILNHRSHVTAKGWPEWHIHCHCQVRSVAIQKRLEELLNDLMTHLSLAKPAPYLLQTGETFHLLEYRRKQVVSHHAESLAALIQLLARPRPRFRRWQLDQHALPSSPLRLILEQGQGDEWHVWYWRQKEKIFLYVMDQCGSLHYQEQRGSDIRSTLVPVLRVLRVLNQRWATDQDQTPWSIRLSELIMDPETLAFSAEGRRIPEEAHQNAAIHVSAVTAPDTPMIFHVQDTCLSQKESGNHLIRDVRNQVLQARANSHQQPIWLSDIVIRDNYHLTRHLQLRQRIEHLLNQRSKVQNAAATIGRA</sequence>
<proteinExistence type="predicted"/>
<dbReference type="EMBL" id="BAABWH010000009">
    <property type="protein sequence ID" value="GAA6146637.1"/>
    <property type="molecule type" value="Genomic_DNA"/>
</dbReference>
<keyword evidence="3" id="KW-1185">Reference proteome</keyword>
<dbReference type="PANTHER" id="PTHR38760">
    <property type="entry name" value="ADENYLATE CYCLASE"/>
    <property type="match status" value="1"/>
</dbReference>
<evidence type="ECO:0000313" key="2">
    <source>
        <dbReference type="EMBL" id="GAA6146637.1"/>
    </source>
</evidence>
<accession>A0ABQ0A2N1</accession>
<dbReference type="RefSeq" id="WP_353295857.1">
    <property type="nucleotide sequence ID" value="NZ_BAABWH010000009.1"/>
</dbReference>
<dbReference type="Pfam" id="PF12633">
    <property type="entry name" value="Adenyl_cycl_N"/>
    <property type="match status" value="1"/>
</dbReference>
<protein>
    <submittedName>
        <fullName evidence="2">Class I adenylate cyclase</fullName>
    </submittedName>
</protein>
<dbReference type="InterPro" id="IPR024685">
    <property type="entry name" value="Adenylate_cyclase_1_N"/>
</dbReference>
<dbReference type="InterPro" id="IPR000274">
    <property type="entry name" value="Adenylate_cyclase_1"/>
</dbReference>
<dbReference type="PIRSF" id="PIRSF001444">
    <property type="entry name" value="Adenylate_cycl"/>
    <property type="match status" value="1"/>
</dbReference>
<reference evidence="2 3" key="1">
    <citation type="submission" date="2024-04" db="EMBL/GenBank/DDBJ databases">
        <title>Draft genome sequence of Thalassolituus maritimus NBRC 116585.</title>
        <authorList>
            <person name="Miyakawa T."/>
            <person name="Kusuya Y."/>
            <person name="Miura T."/>
        </authorList>
    </citation>
    <scope>NUCLEOTIDE SEQUENCE [LARGE SCALE GENOMIC DNA]</scope>
    <source>
        <strain evidence="2 3">5NW40-0001</strain>
    </source>
</reference>
<gene>
    <name evidence="2" type="ORF">NBRC116585_27550</name>
</gene>
<name>A0ABQ0A2N1_9GAMM</name>
<dbReference type="Proteomes" id="UP001481413">
    <property type="component" value="Unassembled WGS sequence"/>
</dbReference>
<evidence type="ECO:0000259" key="1">
    <source>
        <dbReference type="Pfam" id="PF12633"/>
    </source>
</evidence>
<organism evidence="2 3">
    <name type="scientific">Thalassolituus maritimus</name>
    <dbReference type="NCBI Taxonomy" id="484498"/>
    <lineage>
        <taxon>Bacteria</taxon>
        <taxon>Pseudomonadati</taxon>
        <taxon>Pseudomonadota</taxon>
        <taxon>Gammaproteobacteria</taxon>
        <taxon>Oceanospirillales</taxon>
        <taxon>Oceanospirillaceae</taxon>
        <taxon>Thalassolituus</taxon>
    </lineage>
</organism>
<feature type="domain" description="Adenylate cyclase class-I N-terminal" evidence="1">
    <location>
        <begin position="16"/>
        <end position="209"/>
    </location>
</feature>
<evidence type="ECO:0000313" key="3">
    <source>
        <dbReference type="Proteomes" id="UP001481413"/>
    </source>
</evidence>
<dbReference type="Pfam" id="PF01295">
    <property type="entry name" value="Adenylate_cycl"/>
    <property type="match status" value="1"/>
</dbReference>
<dbReference type="PANTHER" id="PTHR38760:SF1">
    <property type="entry name" value="ADENYLATE CYCLASE"/>
    <property type="match status" value="1"/>
</dbReference>
<comment type="caution">
    <text evidence="2">The sequence shown here is derived from an EMBL/GenBank/DDBJ whole genome shotgun (WGS) entry which is preliminary data.</text>
</comment>